<dbReference type="KEGG" id="vta:A1564"/>
<dbReference type="AlphaFoldDB" id="A0A2N8ZCD5"/>
<organism evidence="1 2">
    <name type="scientific">Vibrio tapetis subsp. tapetis</name>
    <dbReference type="NCBI Taxonomy" id="1671868"/>
    <lineage>
        <taxon>Bacteria</taxon>
        <taxon>Pseudomonadati</taxon>
        <taxon>Pseudomonadota</taxon>
        <taxon>Gammaproteobacteria</taxon>
        <taxon>Vibrionales</taxon>
        <taxon>Vibrionaceae</taxon>
        <taxon>Vibrio</taxon>
    </lineage>
</organism>
<evidence type="ECO:0000313" key="2">
    <source>
        <dbReference type="Proteomes" id="UP000235828"/>
    </source>
</evidence>
<protein>
    <submittedName>
        <fullName evidence="1">Uncharacterized protein</fullName>
    </submittedName>
</protein>
<keyword evidence="2" id="KW-1185">Reference proteome</keyword>
<dbReference type="EMBL" id="LT960611">
    <property type="protein sequence ID" value="SON49543.1"/>
    <property type="molecule type" value="Genomic_DNA"/>
</dbReference>
<reference evidence="1 2" key="1">
    <citation type="submission" date="2017-10" db="EMBL/GenBank/DDBJ databases">
        <authorList>
            <person name="Banno H."/>
            <person name="Chua N.-H."/>
        </authorList>
    </citation>
    <scope>NUCLEOTIDE SEQUENCE [LARGE SCALE GENOMIC DNA]</scope>
    <source>
        <strain evidence="1">Vibrio tapetis CECT4600</strain>
    </source>
</reference>
<name>A0A2N8ZCD5_9VIBR</name>
<dbReference type="Proteomes" id="UP000235828">
    <property type="component" value="Chromosome A"/>
</dbReference>
<sequence>MPPKYTPTIPITPERTGGAGIGNLMTENRMPTANPASVAMITSFITEYPSFHSYIQYSDSFKNCSAM</sequence>
<accession>A0A2N8ZCD5</accession>
<gene>
    <name evidence="1" type="ORF">VTAP4600_A1564</name>
</gene>
<evidence type="ECO:0000313" key="1">
    <source>
        <dbReference type="EMBL" id="SON49543.1"/>
    </source>
</evidence>
<proteinExistence type="predicted"/>